<evidence type="ECO:0000256" key="5">
    <source>
        <dbReference type="RuleBase" id="RU004508"/>
    </source>
</evidence>
<dbReference type="Pfam" id="PF01041">
    <property type="entry name" value="DegT_DnrJ_EryC1"/>
    <property type="match status" value="1"/>
</dbReference>
<dbReference type="OrthoDB" id="9810913at2"/>
<evidence type="ECO:0000256" key="4">
    <source>
        <dbReference type="PIRSR" id="PIRSR000390-2"/>
    </source>
</evidence>
<dbReference type="Proteomes" id="UP000029500">
    <property type="component" value="Chromosome"/>
</dbReference>
<dbReference type="RefSeq" id="WP_025705697.1">
    <property type="nucleotide sequence ID" value="NZ_CP009287.1"/>
</dbReference>
<dbReference type="PIRSF" id="PIRSF000390">
    <property type="entry name" value="PLP_StrS"/>
    <property type="match status" value="1"/>
</dbReference>
<dbReference type="PANTHER" id="PTHR30244:SF9">
    <property type="entry name" value="PROTEIN RV3402C"/>
    <property type="match status" value="1"/>
</dbReference>
<dbReference type="PANTHER" id="PTHR30244">
    <property type="entry name" value="TRANSAMINASE"/>
    <property type="match status" value="1"/>
</dbReference>
<evidence type="ECO:0000256" key="3">
    <source>
        <dbReference type="PIRSR" id="PIRSR000390-1"/>
    </source>
</evidence>
<dbReference type="EMBL" id="CP009287">
    <property type="protein sequence ID" value="AIQ71709.1"/>
    <property type="molecule type" value="Genomic_DNA"/>
</dbReference>
<dbReference type="Gene3D" id="3.40.640.10">
    <property type="entry name" value="Type I PLP-dependent aspartate aminotransferase-like (Major domain)"/>
    <property type="match status" value="1"/>
</dbReference>
<keyword evidence="6" id="KW-0032">Aminotransferase</keyword>
<dbReference type="InterPro" id="IPR015424">
    <property type="entry name" value="PyrdxlP-dep_Trfase"/>
</dbReference>
<reference evidence="6 7" key="1">
    <citation type="submission" date="2014-08" db="EMBL/GenBank/DDBJ databases">
        <title>Comparative genomics of the Paenibacillus odorifer group.</title>
        <authorList>
            <person name="den Bakker H.C."/>
            <person name="Tsai Y.-C."/>
            <person name="Martin N."/>
            <person name="Korlach J."/>
            <person name="Wiedmann M."/>
        </authorList>
    </citation>
    <scope>NUCLEOTIDE SEQUENCE [LARGE SCALE GENOMIC DNA]</scope>
    <source>
        <strain evidence="6 7">DSM 15220</strain>
    </source>
</reference>
<feature type="modified residue" description="N6-(pyridoxal phosphate)lysine" evidence="4">
    <location>
        <position position="184"/>
    </location>
</feature>
<proteinExistence type="inferred from homology"/>
<protein>
    <submittedName>
        <fullName evidence="6">Aminotransferase</fullName>
    </submittedName>
</protein>
<evidence type="ECO:0000256" key="1">
    <source>
        <dbReference type="ARBA" id="ARBA00022898"/>
    </source>
</evidence>
<evidence type="ECO:0000313" key="7">
    <source>
        <dbReference type="Proteomes" id="UP000029500"/>
    </source>
</evidence>
<sequence length="369" mass="42234">MNKTRYVTKSSLPPLEEYINEIKGLWESSILTNMGELHKKLEKELIDYLKVNEISLFVNGHLALELAIHALGITGEVITTPFTFISTTHAIVRRNLTPVFCDINEEDYTLDVSKIESLITEKTSAILPVHVYGNICNVEEIERIAKKHNLKVIYDAAHAFGCEYNGQGIGNFGDASMFSFHATKVFHTIEGGAVVYNKSEIGKLLYQLKNFGIKSQEEVDGIGLNAKMNEFQAAMGICNLRYIENEIDKRRQVTEWYDKRLTGVPGIKIRNAQENVKYNYSYYPIVVIEEELGYSRNDIFEWLNNHQIYARKYFYPLTYQAECYSGVFNTVKTPVADRISKQILILPLATDMTEEEVDNITNIIRSIKR</sequence>
<dbReference type="SUPFAM" id="SSF53383">
    <property type="entry name" value="PLP-dependent transferases"/>
    <property type="match status" value="1"/>
</dbReference>
<dbReference type="KEGG" id="pgm:PGRAT_32060"/>
<comment type="similarity">
    <text evidence="2 5">Belongs to the DegT/DnrJ/EryC1 family.</text>
</comment>
<keyword evidence="6" id="KW-0808">Transferase</keyword>
<organism evidence="6 7">
    <name type="scientific">Paenibacillus graminis</name>
    <dbReference type="NCBI Taxonomy" id="189425"/>
    <lineage>
        <taxon>Bacteria</taxon>
        <taxon>Bacillati</taxon>
        <taxon>Bacillota</taxon>
        <taxon>Bacilli</taxon>
        <taxon>Bacillales</taxon>
        <taxon>Paenibacillaceae</taxon>
        <taxon>Paenibacillus</taxon>
    </lineage>
</organism>
<dbReference type="STRING" id="189425.PGRAT_32060"/>
<dbReference type="InterPro" id="IPR000653">
    <property type="entry name" value="DegT/StrS_aminotransferase"/>
</dbReference>
<dbReference type="GO" id="GO:0030170">
    <property type="term" value="F:pyridoxal phosphate binding"/>
    <property type="evidence" value="ECO:0007669"/>
    <property type="project" value="TreeGrafter"/>
</dbReference>
<accession>A0A089NRI9</accession>
<evidence type="ECO:0000256" key="2">
    <source>
        <dbReference type="ARBA" id="ARBA00037999"/>
    </source>
</evidence>
<gene>
    <name evidence="6" type="ORF">PGRAT_32060</name>
</gene>
<keyword evidence="1 4" id="KW-0663">Pyridoxal phosphate</keyword>
<evidence type="ECO:0000313" key="6">
    <source>
        <dbReference type="EMBL" id="AIQ71709.1"/>
    </source>
</evidence>
<dbReference type="GO" id="GO:0000271">
    <property type="term" value="P:polysaccharide biosynthetic process"/>
    <property type="evidence" value="ECO:0007669"/>
    <property type="project" value="TreeGrafter"/>
</dbReference>
<dbReference type="eggNOG" id="COG0399">
    <property type="taxonomic scope" value="Bacteria"/>
</dbReference>
<dbReference type="CDD" id="cd00616">
    <property type="entry name" value="AHBA_syn"/>
    <property type="match status" value="1"/>
</dbReference>
<dbReference type="HOGENOM" id="CLU_033332_1_0_9"/>
<dbReference type="GO" id="GO:0008483">
    <property type="term" value="F:transaminase activity"/>
    <property type="evidence" value="ECO:0007669"/>
    <property type="project" value="UniProtKB-KW"/>
</dbReference>
<name>A0A089NRI9_9BACL</name>
<feature type="active site" description="Proton acceptor" evidence="3">
    <location>
        <position position="184"/>
    </location>
</feature>
<dbReference type="AlphaFoldDB" id="A0A089NRI9"/>
<dbReference type="InterPro" id="IPR015421">
    <property type="entry name" value="PyrdxlP-dep_Trfase_major"/>
</dbReference>
<keyword evidence="7" id="KW-1185">Reference proteome</keyword>